<feature type="transmembrane region" description="Helical" evidence="4">
    <location>
        <begin position="20"/>
        <end position="38"/>
    </location>
</feature>
<dbReference type="GO" id="GO:0009289">
    <property type="term" value="C:pilus"/>
    <property type="evidence" value="ECO:0007669"/>
    <property type="project" value="InterPro"/>
</dbReference>
<evidence type="ECO:0000256" key="1">
    <source>
        <dbReference type="ARBA" id="ARBA00005233"/>
    </source>
</evidence>
<dbReference type="EMBL" id="AMRJ01000013">
    <property type="protein sequence ID" value="EKF74247.1"/>
    <property type="molecule type" value="Genomic_DNA"/>
</dbReference>
<evidence type="ECO:0000256" key="2">
    <source>
        <dbReference type="ARBA" id="ARBA00022481"/>
    </source>
</evidence>
<keyword evidence="4" id="KW-1133">Transmembrane helix</keyword>
<dbReference type="InterPro" id="IPR001082">
    <property type="entry name" value="Pilin"/>
</dbReference>
<dbReference type="SUPFAM" id="SSF54523">
    <property type="entry name" value="Pili subunits"/>
    <property type="match status" value="1"/>
</dbReference>
<dbReference type="PANTHER" id="PTHR30093">
    <property type="entry name" value="GENERAL SECRETION PATHWAY PROTEIN G"/>
    <property type="match status" value="1"/>
</dbReference>
<dbReference type="InterPro" id="IPR045584">
    <property type="entry name" value="Pilin-like"/>
</dbReference>
<keyword evidence="4" id="KW-0472">Membrane</keyword>
<dbReference type="Pfam" id="PF00114">
    <property type="entry name" value="Pilin"/>
    <property type="match status" value="1"/>
</dbReference>
<dbReference type="PANTHER" id="PTHR30093:SF34">
    <property type="entry name" value="PREPILIN PEPTIDASE-DEPENDENT PROTEIN D"/>
    <property type="match status" value="1"/>
</dbReference>
<dbReference type="Gene3D" id="3.30.700.10">
    <property type="entry name" value="Glycoprotein, Type 4 Pilin"/>
    <property type="match status" value="1"/>
</dbReference>
<accession>L0WDL1</accession>
<dbReference type="PROSITE" id="PS00409">
    <property type="entry name" value="PROKAR_NTER_METHYL"/>
    <property type="match status" value="1"/>
</dbReference>
<keyword evidence="4" id="KW-0812">Transmembrane</keyword>
<reference evidence="5 6" key="1">
    <citation type="journal article" date="2012" name="J. Bacteriol.">
        <title>Genome Sequence of the Alkane-Degrading Bacterium Alcanivorax hongdengensis Type Strain A-11-3.</title>
        <authorList>
            <person name="Lai Q."/>
            <person name="Shao Z."/>
        </authorList>
    </citation>
    <scope>NUCLEOTIDE SEQUENCE [LARGE SCALE GENOMIC DNA]</scope>
    <source>
        <strain evidence="5 6">A-11-3</strain>
    </source>
</reference>
<dbReference type="NCBIfam" id="TIGR02532">
    <property type="entry name" value="IV_pilin_GFxxxE"/>
    <property type="match status" value="1"/>
</dbReference>
<dbReference type="Proteomes" id="UP000010164">
    <property type="component" value="Unassembled WGS sequence"/>
</dbReference>
<sequence length="164" mass="17051">MVWRENMKKQMQQGFTLIELMIVVAIIGILAAVAIPAYQDYTIRSQASEGPTLADGLKTSIAEYYSDRGAWPADNAALGITNTVEGSYVSSITSAGGVLTVTYGNKANAANLAGKILTIRPATSANGDIAWVCGYGAAPSSSTTVVGADATDVPSKYLPTACRP</sequence>
<evidence type="ECO:0000256" key="3">
    <source>
        <dbReference type="RuleBase" id="RU000389"/>
    </source>
</evidence>
<name>L0WDL1_9GAMM</name>
<dbReference type="InterPro" id="IPR012902">
    <property type="entry name" value="N_methyl_site"/>
</dbReference>
<dbReference type="AlphaFoldDB" id="L0WDL1"/>
<dbReference type="STRING" id="1177179.A11A3_09615"/>
<keyword evidence="2" id="KW-0488">Methylation</keyword>
<protein>
    <submittedName>
        <fullName evidence="5">Fimbrial protein pilin</fullName>
    </submittedName>
</protein>
<evidence type="ECO:0000313" key="6">
    <source>
        <dbReference type="Proteomes" id="UP000010164"/>
    </source>
</evidence>
<evidence type="ECO:0000256" key="4">
    <source>
        <dbReference type="SAM" id="Phobius"/>
    </source>
</evidence>
<comment type="similarity">
    <text evidence="1 3">Belongs to the N-Me-Phe pilin family.</text>
</comment>
<proteinExistence type="inferred from homology"/>
<keyword evidence="3" id="KW-0281">Fimbrium</keyword>
<keyword evidence="6" id="KW-1185">Reference proteome</keyword>
<evidence type="ECO:0000313" key="5">
    <source>
        <dbReference type="EMBL" id="EKF74247.1"/>
    </source>
</evidence>
<dbReference type="Pfam" id="PF07963">
    <property type="entry name" value="N_methyl"/>
    <property type="match status" value="1"/>
</dbReference>
<comment type="caution">
    <text evidence="5">The sequence shown here is derived from an EMBL/GenBank/DDBJ whole genome shotgun (WGS) entry which is preliminary data.</text>
</comment>
<gene>
    <name evidence="5" type="ORF">A11A3_09615</name>
</gene>
<dbReference type="GO" id="GO:0007155">
    <property type="term" value="P:cell adhesion"/>
    <property type="evidence" value="ECO:0007669"/>
    <property type="project" value="InterPro"/>
</dbReference>
<organism evidence="5 6">
    <name type="scientific">Alcanivorax hongdengensis A-11-3</name>
    <dbReference type="NCBI Taxonomy" id="1177179"/>
    <lineage>
        <taxon>Bacteria</taxon>
        <taxon>Pseudomonadati</taxon>
        <taxon>Pseudomonadota</taxon>
        <taxon>Gammaproteobacteria</taxon>
        <taxon>Oceanospirillales</taxon>
        <taxon>Alcanivoracaceae</taxon>
        <taxon>Alcanivorax</taxon>
    </lineage>
</organism>
<dbReference type="eggNOG" id="COG4969">
    <property type="taxonomic scope" value="Bacteria"/>
</dbReference>